<gene>
    <name evidence="7" type="ORF">GCM10020221_33880</name>
</gene>
<dbReference type="PROSITE" id="PS00134">
    <property type="entry name" value="TRYPSIN_HIS"/>
    <property type="match status" value="1"/>
</dbReference>
<dbReference type="GO" id="GO:0008233">
    <property type="term" value="F:peptidase activity"/>
    <property type="evidence" value="ECO:0007669"/>
    <property type="project" value="UniProtKB-KW"/>
</dbReference>
<keyword evidence="3" id="KW-0720">Serine protease</keyword>
<dbReference type="GO" id="GO:0006508">
    <property type="term" value="P:proteolysis"/>
    <property type="evidence" value="ECO:0007669"/>
    <property type="project" value="UniProtKB-KW"/>
</dbReference>
<keyword evidence="8" id="KW-1185">Reference proteome</keyword>
<keyword evidence="2" id="KW-1015">Disulfide bond</keyword>
<feature type="chain" id="PRO_5046887462" evidence="5">
    <location>
        <begin position="24"/>
        <end position="296"/>
    </location>
</feature>
<sequence>MRALRWSSAVALALLLVLPGPTAADGRLVGDGPVVVGGQPVKTSDVPWVVALASRGRFGSTRSGQFCGGVAVAPRTVVTAAHCLTREVLGSDPRDAKDLRVLVGRDDLRGAEGTEVPVQEAWANPGFNVMTNAGDIGVVTLAQPLPATHVIGMAQRGETVYGPNTPAVVYGWGDTVGNGAYSETLHGSPVLVLADELCEQAYPGGVEGAFNRASMLCAGWPEGGRDACQGDSGGPLVAGGRLVGIVSWGSGCAQPGRPGVYTRISAVSKAVMAHSPDAPPAGGQAPPQAARPAVPS</sequence>
<dbReference type="PANTHER" id="PTHR24276:SF98">
    <property type="entry name" value="FI18310P1-RELATED"/>
    <property type="match status" value="1"/>
</dbReference>
<feature type="region of interest" description="Disordered" evidence="4">
    <location>
        <begin position="273"/>
        <end position="296"/>
    </location>
</feature>
<dbReference type="CDD" id="cd00190">
    <property type="entry name" value="Tryp_SPc"/>
    <property type="match status" value="1"/>
</dbReference>
<evidence type="ECO:0000259" key="6">
    <source>
        <dbReference type="PROSITE" id="PS50240"/>
    </source>
</evidence>
<dbReference type="InterPro" id="IPR018114">
    <property type="entry name" value="TRYPSIN_HIS"/>
</dbReference>
<evidence type="ECO:0000256" key="5">
    <source>
        <dbReference type="SAM" id="SignalP"/>
    </source>
</evidence>
<feature type="compositionally biased region" description="Low complexity" evidence="4">
    <location>
        <begin position="280"/>
        <end position="296"/>
    </location>
</feature>
<comment type="similarity">
    <text evidence="1">Belongs to the peptidase S1 family.</text>
</comment>
<evidence type="ECO:0000256" key="4">
    <source>
        <dbReference type="SAM" id="MobiDB-lite"/>
    </source>
</evidence>
<dbReference type="RefSeq" id="WP_344964298.1">
    <property type="nucleotide sequence ID" value="NZ_BAAAXZ010000127.1"/>
</dbReference>
<dbReference type="PANTHER" id="PTHR24276">
    <property type="entry name" value="POLYSERASE-RELATED"/>
    <property type="match status" value="1"/>
</dbReference>
<dbReference type="PRINTS" id="PR00722">
    <property type="entry name" value="CHYMOTRYPSIN"/>
</dbReference>
<dbReference type="InterPro" id="IPR043504">
    <property type="entry name" value="Peptidase_S1_PA_chymotrypsin"/>
</dbReference>
<dbReference type="Proteomes" id="UP001501102">
    <property type="component" value="Unassembled WGS sequence"/>
</dbReference>
<evidence type="ECO:0000256" key="2">
    <source>
        <dbReference type="ARBA" id="ARBA00023157"/>
    </source>
</evidence>
<evidence type="ECO:0000313" key="8">
    <source>
        <dbReference type="Proteomes" id="UP001501102"/>
    </source>
</evidence>
<dbReference type="EMBL" id="BAAAXZ010000127">
    <property type="protein sequence ID" value="GAA2935327.1"/>
    <property type="molecule type" value="Genomic_DNA"/>
</dbReference>
<proteinExistence type="inferred from homology"/>
<dbReference type="InterPro" id="IPR001254">
    <property type="entry name" value="Trypsin_dom"/>
</dbReference>
<dbReference type="Gene3D" id="2.40.10.10">
    <property type="entry name" value="Trypsin-like serine proteases"/>
    <property type="match status" value="1"/>
</dbReference>
<protein>
    <submittedName>
        <fullName evidence="7">Serine protease</fullName>
    </submittedName>
</protein>
<dbReference type="SUPFAM" id="SSF50494">
    <property type="entry name" value="Trypsin-like serine proteases"/>
    <property type="match status" value="1"/>
</dbReference>
<dbReference type="SMART" id="SM00020">
    <property type="entry name" value="Tryp_SPc"/>
    <property type="match status" value="1"/>
</dbReference>
<dbReference type="InterPro" id="IPR009003">
    <property type="entry name" value="Peptidase_S1_PA"/>
</dbReference>
<organism evidence="7 8">
    <name type="scientific">Streptomyces thioluteus</name>
    <dbReference type="NCBI Taxonomy" id="66431"/>
    <lineage>
        <taxon>Bacteria</taxon>
        <taxon>Bacillati</taxon>
        <taxon>Actinomycetota</taxon>
        <taxon>Actinomycetes</taxon>
        <taxon>Kitasatosporales</taxon>
        <taxon>Streptomycetaceae</taxon>
        <taxon>Streptomyces</taxon>
    </lineage>
</organism>
<dbReference type="InterPro" id="IPR050430">
    <property type="entry name" value="Peptidase_S1"/>
</dbReference>
<evidence type="ECO:0000256" key="1">
    <source>
        <dbReference type="ARBA" id="ARBA00007664"/>
    </source>
</evidence>
<evidence type="ECO:0000256" key="3">
    <source>
        <dbReference type="RuleBase" id="RU363034"/>
    </source>
</evidence>
<dbReference type="PROSITE" id="PS00135">
    <property type="entry name" value="TRYPSIN_SER"/>
    <property type="match status" value="1"/>
</dbReference>
<keyword evidence="3 7" id="KW-0645">Protease</keyword>
<comment type="caution">
    <text evidence="7">The sequence shown here is derived from an EMBL/GenBank/DDBJ whole genome shotgun (WGS) entry which is preliminary data.</text>
</comment>
<dbReference type="InterPro" id="IPR001314">
    <property type="entry name" value="Peptidase_S1A"/>
</dbReference>
<evidence type="ECO:0000313" key="7">
    <source>
        <dbReference type="EMBL" id="GAA2935327.1"/>
    </source>
</evidence>
<reference evidence="7 8" key="1">
    <citation type="journal article" date="2019" name="Int. J. Syst. Evol. Microbiol.">
        <title>The Global Catalogue of Microorganisms (GCM) 10K type strain sequencing project: providing services to taxonomists for standard genome sequencing and annotation.</title>
        <authorList>
            <consortium name="The Broad Institute Genomics Platform"/>
            <consortium name="The Broad Institute Genome Sequencing Center for Infectious Disease"/>
            <person name="Wu L."/>
            <person name="Ma J."/>
        </authorList>
    </citation>
    <scope>NUCLEOTIDE SEQUENCE [LARGE SCALE GENOMIC DNA]</scope>
    <source>
        <strain evidence="7 8">JCM 4087</strain>
    </source>
</reference>
<accession>A0ABN3X2V5</accession>
<dbReference type="Pfam" id="PF00089">
    <property type="entry name" value="Trypsin"/>
    <property type="match status" value="1"/>
</dbReference>
<feature type="domain" description="Peptidase S1" evidence="6">
    <location>
        <begin position="35"/>
        <end position="276"/>
    </location>
</feature>
<dbReference type="PROSITE" id="PS50240">
    <property type="entry name" value="TRYPSIN_DOM"/>
    <property type="match status" value="1"/>
</dbReference>
<keyword evidence="5" id="KW-0732">Signal</keyword>
<dbReference type="InterPro" id="IPR033116">
    <property type="entry name" value="TRYPSIN_SER"/>
</dbReference>
<feature type="signal peptide" evidence="5">
    <location>
        <begin position="1"/>
        <end position="23"/>
    </location>
</feature>
<name>A0ABN3X2V5_STRTU</name>
<keyword evidence="3" id="KW-0378">Hydrolase</keyword>